<dbReference type="InterPro" id="IPR014721">
    <property type="entry name" value="Ribsml_uS5_D2-typ_fold_subgr"/>
</dbReference>
<gene>
    <name evidence="3" type="ORF">PXEA_LOCUS5889</name>
</gene>
<dbReference type="InterPro" id="IPR036554">
    <property type="entry name" value="GHMP_kinase_C_sf"/>
</dbReference>
<dbReference type="PANTHER" id="PTHR10977">
    <property type="entry name" value="DIPHOSPHOMEVALONATE DECARBOXYLASE"/>
    <property type="match status" value="1"/>
</dbReference>
<dbReference type="SUPFAM" id="SSF55060">
    <property type="entry name" value="GHMP Kinase, C-terminal domain"/>
    <property type="match status" value="1"/>
</dbReference>
<proteinExistence type="predicted"/>
<dbReference type="InterPro" id="IPR053859">
    <property type="entry name" value="MVD-like_N"/>
</dbReference>
<evidence type="ECO:0000313" key="4">
    <source>
        <dbReference type="Proteomes" id="UP000784294"/>
    </source>
</evidence>
<accession>A0A3S5CJ53</accession>
<dbReference type="GO" id="GO:0005829">
    <property type="term" value="C:cytosol"/>
    <property type="evidence" value="ECO:0007669"/>
    <property type="project" value="TreeGrafter"/>
</dbReference>
<organism evidence="3 4">
    <name type="scientific">Protopolystoma xenopodis</name>
    <dbReference type="NCBI Taxonomy" id="117903"/>
    <lineage>
        <taxon>Eukaryota</taxon>
        <taxon>Metazoa</taxon>
        <taxon>Spiralia</taxon>
        <taxon>Lophotrochozoa</taxon>
        <taxon>Platyhelminthes</taxon>
        <taxon>Monogenea</taxon>
        <taxon>Polyopisthocotylea</taxon>
        <taxon>Polystomatidea</taxon>
        <taxon>Polystomatidae</taxon>
        <taxon>Protopolystoma</taxon>
    </lineage>
</organism>
<dbReference type="Gene3D" id="3.30.70.890">
    <property type="entry name" value="GHMP kinase, C-terminal domain"/>
    <property type="match status" value="1"/>
</dbReference>
<reference evidence="3" key="1">
    <citation type="submission" date="2018-11" db="EMBL/GenBank/DDBJ databases">
        <authorList>
            <consortium name="Pathogen Informatics"/>
        </authorList>
    </citation>
    <scope>NUCLEOTIDE SEQUENCE</scope>
</reference>
<protein>
    <submittedName>
        <fullName evidence="3">Uncharacterized protein</fullName>
    </submittedName>
</protein>
<dbReference type="InterPro" id="IPR041431">
    <property type="entry name" value="Mvd1_C"/>
</dbReference>
<dbReference type="GO" id="GO:0019287">
    <property type="term" value="P:isopentenyl diphosphate biosynthetic process, mevalonate pathway"/>
    <property type="evidence" value="ECO:0007669"/>
    <property type="project" value="TreeGrafter"/>
</dbReference>
<dbReference type="EMBL" id="CAAALY010014790">
    <property type="protein sequence ID" value="VEL12449.1"/>
    <property type="molecule type" value="Genomic_DNA"/>
</dbReference>
<name>A0A3S5CJ53_9PLAT</name>
<dbReference type="PANTHER" id="PTHR10977:SF3">
    <property type="entry name" value="DIPHOSPHOMEVALONATE DECARBOXYLASE"/>
    <property type="match status" value="1"/>
</dbReference>
<dbReference type="OrthoDB" id="10253702at2759"/>
<evidence type="ECO:0000259" key="1">
    <source>
        <dbReference type="Pfam" id="PF18376"/>
    </source>
</evidence>
<evidence type="ECO:0000313" key="3">
    <source>
        <dbReference type="EMBL" id="VEL12449.1"/>
    </source>
</evidence>
<sequence length="201" mass="22611">MHILQFYILNFLPPVAVPHPAVALKVLYDLNDDDTCTMARRGSGSACRSMFGGCVRWSPQPSASTSIRSLPAVSNHRSIVEQLFPETHWPELRIIICVTDRRNKMMPSTYGMKQTVATSFLYNSGRAICAEARATKVEHALKERDFHSLAKLVMRDSNQLAALCMDTWPPCLYLSPASFDFIRWVHAVNTNLGRTAVIHTF</sequence>
<dbReference type="Proteomes" id="UP000784294">
    <property type="component" value="Unassembled WGS sequence"/>
</dbReference>
<comment type="caution">
    <text evidence="3">The sequence shown here is derived from an EMBL/GenBank/DDBJ whole genome shotgun (WGS) entry which is preliminary data.</text>
</comment>
<feature type="domain" description="Diphosphomevalonate decarboxylase-like N-terminal" evidence="2">
    <location>
        <begin position="22"/>
        <end position="66"/>
    </location>
</feature>
<keyword evidence="4" id="KW-1185">Reference proteome</keyword>
<dbReference type="Gene3D" id="3.30.230.10">
    <property type="match status" value="1"/>
</dbReference>
<feature type="domain" description="Mvd1 C-terminal" evidence="1">
    <location>
        <begin position="94"/>
        <end position="201"/>
    </location>
</feature>
<evidence type="ECO:0000259" key="2">
    <source>
        <dbReference type="Pfam" id="PF22700"/>
    </source>
</evidence>
<dbReference type="AlphaFoldDB" id="A0A3S5CJ53"/>
<dbReference type="GO" id="GO:0004163">
    <property type="term" value="F:diphosphomevalonate decarboxylase activity"/>
    <property type="evidence" value="ECO:0007669"/>
    <property type="project" value="TreeGrafter"/>
</dbReference>
<dbReference type="Pfam" id="PF22700">
    <property type="entry name" value="MVD-like_N"/>
    <property type="match status" value="1"/>
</dbReference>
<dbReference type="Pfam" id="PF18376">
    <property type="entry name" value="MDD_C"/>
    <property type="match status" value="1"/>
</dbReference>